<feature type="compositionally biased region" description="Basic and acidic residues" evidence="1">
    <location>
        <begin position="32"/>
        <end position="41"/>
    </location>
</feature>
<reference evidence="3" key="3">
    <citation type="submission" date="2020-12" db="UniProtKB">
        <authorList>
            <consortium name="EnsemblPlants"/>
        </authorList>
    </citation>
    <scope>IDENTIFICATION</scope>
</reference>
<accession>A9TGR8</accession>
<reference evidence="2 4" key="2">
    <citation type="journal article" date="2018" name="Plant J.">
        <title>The Physcomitrella patens chromosome-scale assembly reveals moss genome structure and evolution.</title>
        <authorList>
            <person name="Lang D."/>
            <person name="Ullrich K.K."/>
            <person name="Murat F."/>
            <person name="Fuchs J."/>
            <person name="Jenkins J."/>
            <person name="Haas F.B."/>
            <person name="Piednoel M."/>
            <person name="Gundlach H."/>
            <person name="Van Bel M."/>
            <person name="Meyberg R."/>
            <person name="Vives C."/>
            <person name="Morata J."/>
            <person name="Symeonidi A."/>
            <person name="Hiss M."/>
            <person name="Muchero W."/>
            <person name="Kamisugi Y."/>
            <person name="Saleh O."/>
            <person name="Blanc G."/>
            <person name="Decker E.L."/>
            <person name="van Gessel N."/>
            <person name="Grimwood J."/>
            <person name="Hayes R.D."/>
            <person name="Graham S.W."/>
            <person name="Gunter L.E."/>
            <person name="McDaniel S.F."/>
            <person name="Hoernstein S.N.W."/>
            <person name="Larsson A."/>
            <person name="Li F.W."/>
            <person name="Perroud P.F."/>
            <person name="Phillips J."/>
            <person name="Ranjan P."/>
            <person name="Rokshar D.S."/>
            <person name="Rothfels C.J."/>
            <person name="Schneider L."/>
            <person name="Shu S."/>
            <person name="Stevenson D.W."/>
            <person name="Thummler F."/>
            <person name="Tillich M."/>
            <person name="Villarreal Aguilar J.C."/>
            <person name="Widiez T."/>
            <person name="Wong G.K."/>
            <person name="Wymore A."/>
            <person name="Zhang Y."/>
            <person name="Zimmer A.D."/>
            <person name="Quatrano R.S."/>
            <person name="Mayer K.F.X."/>
            <person name="Goodstein D."/>
            <person name="Casacuberta J.M."/>
            <person name="Vandepoele K."/>
            <person name="Reski R."/>
            <person name="Cuming A.C."/>
            <person name="Tuskan G.A."/>
            <person name="Maumus F."/>
            <person name="Salse J."/>
            <person name="Schmutz J."/>
            <person name="Rensing S.A."/>
        </authorList>
    </citation>
    <scope>NUCLEOTIDE SEQUENCE [LARGE SCALE GENOMIC DNA]</scope>
    <source>
        <strain evidence="3 4">cv. Gransden 2004</strain>
    </source>
</reference>
<name>A9TGR8_PHYPA</name>
<dbReference type="Proteomes" id="UP000006727">
    <property type="component" value="Chromosome 4"/>
</dbReference>
<evidence type="ECO:0000313" key="2">
    <source>
        <dbReference type="EMBL" id="PNR55133.1"/>
    </source>
</evidence>
<keyword evidence="4" id="KW-1185">Reference proteome</keyword>
<dbReference type="Gramene" id="Pp3c4_10761V3.1">
    <property type="protein sequence ID" value="Pp3c4_10761V3.1"/>
    <property type="gene ID" value="Pp3c4_10761"/>
</dbReference>
<sequence>MSTELHSSFTRINLLKGLTPPSGNLSKLRSPHRSDSREKSRSKSTLWCPVNIAPTPVRPKVKTKFSTPHQCRNKTQKTTLTIPKSIHTRESAIAIRTSTRNTETPSHGNQETSSKTTSKSQTTTIKSHTNCYPDDQSLQATSSNSKCPPRGGQTTAKSSNNLEFYMRYGKCTE</sequence>
<gene>
    <name evidence="2" type="ORF">PHYPA_006027</name>
</gene>
<dbReference type="EnsemblPlants" id="Pp3c4_10761V3.1">
    <property type="protein sequence ID" value="Pp3c4_10761V3.1"/>
    <property type="gene ID" value="Pp3c4_10761"/>
</dbReference>
<organism evidence="2">
    <name type="scientific">Physcomitrium patens</name>
    <name type="common">Spreading-leaved earth moss</name>
    <name type="synonym">Physcomitrella patens</name>
    <dbReference type="NCBI Taxonomy" id="3218"/>
    <lineage>
        <taxon>Eukaryota</taxon>
        <taxon>Viridiplantae</taxon>
        <taxon>Streptophyta</taxon>
        <taxon>Embryophyta</taxon>
        <taxon>Bryophyta</taxon>
        <taxon>Bryophytina</taxon>
        <taxon>Bryopsida</taxon>
        <taxon>Funariidae</taxon>
        <taxon>Funariales</taxon>
        <taxon>Funariaceae</taxon>
        <taxon>Physcomitrium</taxon>
    </lineage>
</organism>
<evidence type="ECO:0000313" key="4">
    <source>
        <dbReference type="Proteomes" id="UP000006727"/>
    </source>
</evidence>
<feature type="compositionally biased region" description="Polar residues" evidence="1">
    <location>
        <begin position="1"/>
        <end position="11"/>
    </location>
</feature>
<evidence type="ECO:0000256" key="1">
    <source>
        <dbReference type="SAM" id="MobiDB-lite"/>
    </source>
</evidence>
<evidence type="ECO:0000313" key="3">
    <source>
        <dbReference type="EnsemblPlants" id="Pp3c4_10761V3.1"/>
    </source>
</evidence>
<protein>
    <submittedName>
        <fullName evidence="2 3">Uncharacterized protein</fullName>
    </submittedName>
</protein>
<feature type="compositionally biased region" description="Low complexity" evidence="1">
    <location>
        <begin position="112"/>
        <end position="129"/>
    </location>
</feature>
<feature type="compositionally biased region" description="Polar residues" evidence="1">
    <location>
        <begin position="96"/>
        <end position="111"/>
    </location>
</feature>
<dbReference type="EMBL" id="ABEU02000004">
    <property type="protein sequence ID" value="PNR55133.1"/>
    <property type="molecule type" value="Genomic_DNA"/>
</dbReference>
<feature type="region of interest" description="Disordered" evidence="1">
    <location>
        <begin position="1"/>
        <end position="161"/>
    </location>
</feature>
<dbReference type="InParanoid" id="A9TGR8"/>
<reference evidence="2 4" key="1">
    <citation type="journal article" date="2008" name="Science">
        <title>The Physcomitrella genome reveals evolutionary insights into the conquest of land by plants.</title>
        <authorList>
            <person name="Rensing S."/>
            <person name="Lang D."/>
            <person name="Zimmer A."/>
            <person name="Terry A."/>
            <person name="Salamov A."/>
            <person name="Shapiro H."/>
            <person name="Nishiyama T."/>
            <person name="Perroud P.-F."/>
            <person name="Lindquist E."/>
            <person name="Kamisugi Y."/>
            <person name="Tanahashi T."/>
            <person name="Sakakibara K."/>
            <person name="Fujita T."/>
            <person name="Oishi K."/>
            <person name="Shin-I T."/>
            <person name="Kuroki Y."/>
            <person name="Toyoda A."/>
            <person name="Suzuki Y."/>
            <person name="Hashimoto A."/>
            <person name="Yamaguchi K."/>
            <person name="Sugano A."/>
            <person name="Kohara Y."/>
            <person name="Fujiyama A."/>
            <person name="Anterola A."/>
            <person name="Aoki S."/>
            <person name="Ashton N."/>
            <person name="Barbazuk W.B."/>
            <person name="Barker E."/>
            <person name="Bennetzen J."/>
            <person name="Bezanilla M."/>
            <person name="Blankenship R."/>
            <person name="Cho S.H."/>
            <person name="Dutcher S."/>
            <person name="Estelle M."/>
            <person name="Fawcett J.A."/>
            <person name="Gundlach H."/>
            <person name="Hanada K."/>
            <person name="Heyl A."/>
            <person name="Hicks K.A."/>
            <person name="Hugh J."/>
            <person name="Lohr M."/>
            <person name="Mayer K."/>
            <person name="Melkozernov A."/>
            <person name="Murata T."/>
            <person name="Nelson D."/>
            <person name="Pils B."/>
            <person name="Prigge M."/>
            <person name="Reiss B."/>
            <person name="Renner T."/>
            <person name="Rombauts S."/>
            <person name="Rushton P."/>
            <person name="Sanderfoot A."/>
            <person name="Schween G."/>
            <person name="Shiu S.-H."/>
            <person name="Stueber K."/>
            <person name="Theodoulou F.L."/>
            <person name="Tu H."/>
            <person name="Van de Peer Y."/>
            <person name="Verrier P.J."/>
            <person name="Waters E."/>
            <person name="Wood A."/>
            <person name="Yang L."/>
            <person name="Cove D."/>
            <person name="Cuming A."/>
            <person name="Hasebe M."/>
            <person name="Lucas S."/>
            <person name="Mishler D.B."/>
            <person name="Reski R."/>
            <person name="Grigoriev I."/>
            <person name="Quatrano R.S."/>
            <person name="Boore J.L."/>
        </authorList>
    </citation>
    <scope>NUCLEOTIDE SEQUENCE [LARGE SCALE GENOMIC DNA]</scope>
    <source>
        <strain evidence="3 4">cv. Gransden 2004</strain>
    </source>
</reference>
<dbReference type="AlphaFoldDB" id="A9TGR8"/>
<feature type="compositionally biased region" description="Polar residues" evidence="1">
    <location>
        <begin position="136"/>
        <end position="161"/>
    </location>
</feature>
<proteinExistence type="predicted"/>